<evidence type="ECO:0000313" key="1">
    <source>
        <dbReference type="EMBL" id="MEJ8658193.1"/>
    </source>
</evidence>
<organism evidence="1 2">
    <name type="scientific">Streptomyces pratisoli</name>
    <dbReference type="NCBI Taxonomy" id="3139917"/>
    <lineage>
        <taxon>Bacteria</taxon>
        <taxon>Bacillati</taxon>
        <taxon>Actinomycetota</taxon>
        <taxon>Actinomycetes</taxon>
        <taxon>Kitasatosporales</taxon>
        <taxon>Streptomycetaceae</taxon>
        <taxon>Streptomyces</taxon>
    </lineage>
</organism>
<keyword evidence="2" id="KW-1185">Reference proteome</keyword>
<name>A0ACC6QIG6_9ACTN</name>
<evidence type="ECO:0000313" key="2">
    <source>
        <dbReference type="Proteomes" id="UP001375539"/>
    </source>
</evidence>
<proteinExistence type="predicted"/>
<accession>A0ACC6QIG6</accession>
<dbReference type="EMBL" id="JBBKAI010000002">
    <property type="protein sequence ID" value="MEJ8658193.1"/>
    <property type="molecule type" value="Genomic_DNA"/>
</dbReference>
<gene>
    <name evidence="1" type="ORF">WKI58_16920</name>
</gene>
<comment type="caution">
    <text evidence="1">The sequence shown here is derived from an EMBL/GenBank/DDBJ whole genome shotgun (WGS) entry which is preliminary data.</text>
</comment>
<sequence>MAENTTLTYDRPSTGRGSRGIGLLKGPVRSVWLLHRRALLLFGAYLVLSAGSLVWLRFIAPGEELGPCGSLGSDLPPCGPPPLDSMFDFAGNLGAVAFAIAWLPLAVAFYAGAVLVGAELERGTAGLSWTQSVTPGRWLAAKLAVPAVLLLSGVTVLSLLYRWVRGAGAKALGDQWYFTDVFLALGPAVLAYCLFALAVGALAGLLVRRALPAGGLAFVVTAIVMLFADGRRDRLWPTADVVWRNSRGELPNSALQMENGLVVAGKRVERCWDPQVAMPPGCHSGSGIREWYAVFHPSSHFWPIQLVETGIVLALAAAATFAAFRVLRRLHA</sequence>
<dbReference type="Proteomes" id="UP001375539">
    <property type="component" value="Unassembled WGS sequence"/>
</dbReference>
<protein>
    <submittedName>
        <fullName evidence="1">ABC transporter permease</fullName>
    </submittedName>
</protein>
<reference evidence="1" key="1">
    <citation type="submission" date="2024-03" db="EMBL/GenBank/DDBJ databases">
        <title>Novel Streptomyces species of biotechnological and ecological value are a feature of Machair soil.</title>
        <authorList>
            <person name="Prole J.R."/>
            <person name="Goodfellow M."/>
            <person name="Allenby N."/>
            <person name="Ward A.C."/>
        </authorList>
    </citation>
    <scope>NUCLEOTIDE SEQUENCE</scope>
    <source>
        <strain evidence="1">MS1.AVA.4</strain>
    </source>
</reference>